<dbReference type="EMBL" id="KB932201">
    <property type="protein sequence ID" value="KCV72810.1"/>
    <property type="molecule type" value="Genomic_DNA"/>
</dbReference>
<dbReference type="Gene3D" id="2.30.30.30">
    <property type="match status" value="1"/>
</dbReference>
<gene>
    <name evidence="5" type="ORF">H696_00388</name>
</gene>
<evidence type="ECO:0000313" key="6">
    <source>
        <dbReference type="Proteomes" id="UP000030693"/>
    </source>
</evidence>
<dbReference type="GeneID" id="20525113"/>
<evidence type="ECO:0000256" key="3">
    <source>
        <dbReference type="ARBA" id="ARBA00023274"/>
    </source>
</evidence>
<keyword evidence="6" id="KW-1185">Reference proteome</keyword>
<dbReference type="InterPro" id="IPR000915">
    <property type="entry name" value="60S_ribosomal_eL6"/>
</dbReference>
<dbReference type="InterPro" id="IPR014722">
    <property type="entry name" value="Rib_uL2_dom2"/>
</dbReference>
<evidence type="ECO:0000256" key="2">
    <source>
        <dbReference type="ARBA" id="ARBA00022980"/>
    </source>
</evidence>
<keyword evidence="2 4" id="KW-0689">Ribosomal protein</keyword>
<dbReference type="Proteomes" id="UP000030693">
    <property type="component" value="Unassembled WGS sequence"/>
</dbReference>
<dbReference type="GO" id="GO:0000027">
    <property type="term" value="P:ribosomal large subunit assembly"/>
    <property type="evidence" value="ECO:0007669"/>
    <property type="project" value="TreeGrafter"/>
</dbReference>
<dbReference type="PANTHER" id="PTHR10715:SF0">
    <property type="entry name" value="LARGE RIBOSOMAL SUBUNIT PROTEIN EL6"/>
    <property type="match status" value="1"/>
</dbReference>
<dbReference type="Pfam" id="PF01159">
    <property type="entry name" value="Ribosomal_L6e"/>
    <property type="match status" value="1"/>
</dbReference>
<protein>
    <recommendedName>
        <fullName evidence="4">60S ribosomal protein L6</fullName>
    </recommendedName>
</protein>
<dbReference type="RefSeq" id="XP_009492511.1">
    <property type="nucleotide sequence ID" value="XM_009494236.1"/>
</dbReference>
<dbReference type="AlphaFoldDB" id="A0A058ZEH8"/>
<dbReference type="InterPro" id="IPR049633">
    <property type="entry name" value="Ribosomal_eL6_CS"/>
</dbReference>
<dbReference type="OMA" id="KWYNADD"/>
<dbReference type="eggNOG" id="KOG1694">
    <property type="taxonomic scope" value="Eukaryota"/>
</dbReference>
<dbReference type="STRING" id="691883.A0A058ZEH8"/>
<dbReference type="GO" id="GO:0003723">
    <property type="term" value="F:RNA binding"/>
    <property type="evidence" value="ECO:0007669"/>
    <property type="project" value="TreeGrafter"/>
</dbReference>
<reference evidence="5" key="1">
    <citation type="submission" date="2013-04" db="EMBL/GenBank/DDBJ databases">
        <title>The Genome Sequence of Fonticula alba ATCC 38817.</title>
        <authorList>
            <consortium name="The Broad Institute Genomics Platform"/>
            <person name="Russ C."/>
            <person name="Cuomo C."/>
            <person name="Burger G."/>
            <person name="Gray M.W."/>
            <person name="Holland P.W.H."/>
            <person name="King N."/>
            <person name="Lang F.B.F."/>
            <person name="Roger A.J."/>
            <person name="Ruiz-Trillo I."/>
            <person name="Brown M."/>
            <person name="Walker B."/>
            <person name="Young S."/>
            <person name="Zeng Q."/>
            <person name="Gargeya S."/>
            <person name="Fitzgerald M."/>
            <person name="Haas B."/>
            <person name="Abouelleil A."/>
            <person name="Allen A.W."/>
            <person name="Alvarado L."/>
            <person name="Arachchi H.M."/>
            <person name="Berlin A.M."/>
            <person name="Chapman S.B."/>
            <person name="Gainer-Dewar J."/>
            <person name="Goldberg J."/>
            <person name="Griggs A."/>
            <person name="Gujja S."/>
            <person name="Hansen M."/>
            <person name="Howarth C."/>
            <person name="Imamovic A."/>
            <person name="Ireland A."/>
            <person name="Larimer J."/>
            <person name="McCowan C."/>
            <person name="Murphy C."/>
            <person name="Pearson M."/>
            <person name="Poon T.W."/>
            <person name="Priest M."/>
            <person name="Roberts A."/>
            <person name="Saif S."/>
            <person name="Shea T."/>
            <person name="Sisk P."/>
            <person name="Sykes S."/>
            <person name="Wortman J."/>
            <person name="Nusbaum C."/>
            <person name="Birren B."/>
        </authorList>
    </citation>
    <scope>NUCLEOTIDE SEQUENCE [LARGE SCALE GENOMIC DNA]</scope>
    <source>
        <strain evidence="5">ATCC 38817</strain>
    </source>
</reference>
<dbReference type="PANTHER" id="PTHR10715">
    <property type="entry name" value="60S RIBOSOMAL PROTEIN L6"/>
    <property type="match status" value="1"/>
</dbReference>
<dbReference type="InterPro" id="IPR008991">
    <property type="entry name" value="Translation_prot_SH3-like_sf"/>
</dbReference>
<evidence type="ECO:0000256" key="4">
    <source>
        <dbReference type="RuleBase" id="RU000662"/>
    </source>
</evidence>
<name>A0A058ZEH8_FONAL</name>
<proteinExistence type="inferred from homology"/>
<organism evidence="5">
    <name type="scientific">Fonticula alba</name>
    <name type="common">Slime mold</name>
    <dbReference type="NCBI Taxonomy" id="691883"/>
    <lineage>
        <taxon>Eukaryota</taxon>
        <taxon>Rotosphaerida</taxon>
        <taxon>Fonticulaceae</taxon>
        <taxon>Fonticula</taxon>
    </lineage>
</organism>
<evidence type="ECO:0000313" key="5">
    <source>
        <dbReference type="EMBL" id="KCV72810.1"/>
    </source>
</evidence>
<comment type="similarity">
    <text evidence="1 4">Belongs to the eukaryotic ribosomal protein eL6 family.</text>
</comment>
<sequence length="186" mass="20259">MTIPTVTSMAQFPVARSLAADCRKSKTLAKNHKKNKPAKVRASIVPGAVLILLAGRFKGTRVVCLKQLNSGLLVVSGPFKVNGVPLRRVNPAYVIATSTKVDISGVNTEKFTDEYFKRPADTKTRGAEDFFAQHKETTQIDAGRIADQKETDKALLAAINKTPLLKGYLGAKFTLSKGQFPHAMKF</sequence>
<keyword evidence="3 4" id="KW-0687">Ribonucleoprotein</keyword>
<dbReference type="FunFam" id="2.30.30.30:FF:000014">
    <property type="entry name" value="60S ribosomal protein L6"/>
    <property type="match status" value="1"/>
</dbReference>
<dbReference type="CDD" id="cd13156">
    <property type="entry name" value="KOW_RPL6"/>
    <property type="match status" value="1"/>
</dbReference>
<evidence type="ECO:0000256" key="1">
    <source>
        <dbReference type="ARBA" id="ARBA00010592"/>
    </source>
</evidence>
<dbReference type="InterPro" id="IPR041997">
    <property type="entry name" value="Ribosomal_eL6_KOW"/>
</dbReference>
<dbReference type="SUPFAM" id="SSF50104">
    <property type="entry name" value="Translation proteins SH3-like domain"/>
    <property type="match status" value="1"/>
</dbReference>
<dbReference type="GO" id="GO:0022625">
    <property type="term" value="C:cytosolic large ribosomal subunit"/>
    <property type="evidence" value="ECO:0007669"/>
    <property type="project" value="TreeGrafter"/>
</dbReference>
<dbReference type="GO" id="GO:0002181">
    <property type="term" value="P:cytoplasmic translation"/>
    <property type="evidence" value="ECO:0007669"/>
    <property type="project" value="TreeGrafter"/>
</dbReference>
<dbReference type="GO" id="GO:0003735">
    <property type="term" value="F:structural constituent of ribosome"/>
    <property type="evidence" value="ECO:0007669"/>
    <property type="project" value="InterPro"/>
</dbReference>
<dbReference type="OrthoDB" id="2436667at2759"/>
<dbReference type="PROSITE" id="PS01170">
    <property type="entry name" value="RIBOSOMAL_L6E"/>
    <property type="match status" value="1"/>
</dbReference>
<accession>A0A058ZEH8</accession>